<accession>A0A6H5I567</accession>
<protein>
    <submittedName>
        <fullName evidence="1">Uncharacterized protein</fullName>
    </submittedName>
</protein>
<feature type="non-terminal residue" evidence="1">
    <location>
        <position position="188"/>
    </location>
</feature>
<evidence type="ECO:0000313" key="1">
    <source>
        <dbReference type="EMBL" id="CAB0030167.1"/>
    </source>
</evidence>
<evidence type="ECO:0000313" key="2">
    <source>
        <dbReference type="Proteomes" id="UP000479190"/>
    </source>
</evidence>
<dbReference type="EMBL" id="CADCXV010000434">
    <property type="protein sequence ID" value="CAB0030167.1"/>
    <property type="molecule type" value="Genomic_DNA"/>
</dbReference>
<keyword evidence="2" id="KW-1185">Reference proteome</keyword>
<organism evidence="1 2">
    <name type="scientific">Trichogramma brassicae</name>
    <dbReference type="NCBI Taxonomy" id="86971"/>
    <lineage>
        <taxon>Eukaryota</taxon>
        <taxon>Metazoa</taxon>
        <taxon>Ecdysozoa</taxon>
        <taxon>Arthropoda</taxon>
        <taxon>Hexapoda</taxon>
        <taxon>Insecta</taxon>
        <taxon>Pterygota</taxon>
        <taxon>Neoptera</taxon>
        <taxon>Endopterygota</taxon>
        <taxon>Hymenoptera</taxon>
        <taxon>Apocrita</taxon>
        <taxon>Proctotrupomorpha</taxon>
        <taxon>Chalcidoidea</taxon>
        <taxon>Trichogrammatidae</taxon>
        <taxon>Trichogramma</taxon>
    </lineage>
</organism>
<name>A0A6H5I567_9HYME</name>
<sequence length="188" mass="21243">MCWSPQRRSCPTPAVGSRSEVEATIEPYASCHPMSILILYGATPNWRCTTETQAYIRHSQQAVQPTTTCLRVDDKRSRNTFQYDATSSRRCEVESGIHASKKSGKETTRTTLTRWQLDAVGATSWMLTDGRTARWRIAMMARTAAEKPHSQGCTTPREVSVLFCHTLSWTRLRGEEGPAKKKMTGRMR</sequence>
<dbReference type="Proteomes" id="UP000479190">
    <property type="component" value="Unassembled WGS sequence"/>
</dbReference>
<gene>
    <name evidence="1" type="ORF">TBRA_LOCUS2179</name>
</gene>
<dbReference type="AlphaFoldDB" id="A0A6H5I567"/>
<proteinExistence type="predicted"/>
<reference evidence="1 2" key="1">
    <citation type="submission" date="2020-02" db="EMBL/GenBank/DDBJ databases">
        <authorList>
            <person name="Ferguson B K."/>
        </authorList>
    </citation>
    <scope>NUCLEOTIDE SEQUENCE [LARGE SCALE GENOMIC DNA]</scope>
</reference>